<feature type="region of interest" description="Disordered" evidence="1">
    <location>
        <begin position="398"/>
        <end position="435"/>
    </location>
</feature>
<feature type="region of interest" description="Disordered" evidence="1">
    <location>
        <begin position="512"/>
        <end position="540"/>
    </location>
</feature>
<name>A0A9N9M3U3_9HELO</name>
<evidence type="ECO:0000313" key="3">
    <source>
        <dbReference type="Proteomes" id="UP000701801"/>
    </source>
</evidence>
<dbReference type="OrthoDB" id="4161595at2759"/>
<reference evidence="2" key="1">
    <citation type="submission" date="2021-07" db="EMBL/GenBank/DDBJ databases">
        <authorList>
            <person name="Durling M."/>
        </authorList>
    </citation>
    <scope>NUCLEOTIDE SEQUENCE</scope>
</reference>
<protein>
    <recommendedName>
        <fullName evidence="4">Orp1 like protein</fullName>
    </recommendedName>
</protein>
<feature type="compositionally biased region" description="Polar residues" evidence="1">
    <location>
        <begin position="742"/>
        <end position="765"/>
    </location>
</feature>
<organism evidence="2 3">
    <name type="scientific">Hymenoscyphus albidus</name>
    <dbReference type="NCBI Taxonomy" id="595503"/>
    <lineage>
        <taxon>Eukaryota</taxon>
        <taxon>Fungi</taxon>
        <taxon>Dikarya</taxon>
        <taxon>Ascomycota</taxon>
        <taxon>Pezizomycotina</taxon>
        <taxon>Leotiomycetes</taxon>
        <taxon>Helotiales</taxon>
        <taxon>Helotiaceae</taxon>
        <taxon>Hymenoscyphus</taxon>
    </lineage>
</organism>
<feature type="compositionally biased region" description="Polar residues" evidence="1">
    <location>
        <begin position="205"/>
        <end position="219"/>
    </location>
</feature>
<accession>A0A9N9M3U3</accession>
<feature type="region of interest" description="Disordered" evidence="1">
    <location>
        <begin position="619"/>
        <end position="707"/>
    </location>
</feature>
<evidence type="ECO:0008006" key="4">
    <source>
        <dbReference type="Google" id="ProtNLM"/>
    </source>
</evidence>
<feature type="compositionally biased region" description="Low complexity" evidence="1">
    <location>
        <begin position="669"/>
        <end position="690"/>
    </location>
</feature>
<sequence>MDVTSLLNAGSLAVEQKRLEGLRIGRSRTPWDAGGYSLPITTKTPISPPNQPHQDNYFDERPMDAPSSPRHKLSDSRSSLSSFASSIQSTTHSRFSSMSTASGSHSLNTITGELISPKTMTMELASPSVTKPPEVMALDSRPKDAGIDEACEILAPIAENRLSPEDSTEEPNKAHLGYPRLSSPSDAILIKRASVPSLRLDTREGSSSVTPQQLHSQYLSAPPESHYQSLIHKSSHKRSASAPNIKAIMSDYRSEQAVSGHATPSSYHEHASTHSPQPQTAPGTPPMAPEMGEAKDVVCMYIPNCDTGSQLRKAISHIFGRNKMCTRLIPQHVWVHYCRKHYQRSRYRNPKEYAKLQCDLVQQQIRRVHDWSMNNLKNDLPGTVQNWGLAVRKREQMRLDNISSGKRKRSASTAGFEDSDGDGDVPGNGHPVPPTAVPNWLLEKCGKGYNTHGILEIFNRLHTDILNDSLTCFPDIEILPNIIIDTAEEPKSPKGYAKRTVSGHKRSQSLGVAAKTDYSYSPGARRTSNPSIWGGVENPNQKRRRANEMENASPLNAFGAPRSMRLAHRPVFHGIEEHQMNEGAYTHNHIPEQHVYQSPLPAPTPQRWGSQSMAHRLENEHAGVHRSHSRSRSDAGLMRGSPFPASYSPSMQHQHPGEQYRPSPYEQVAAQQAAHQHAQQQQQQAQQQQQYGGYSRQGSHQPEMFGHHTPTMRHVRHQSSPMIHPQFQNGMRDPRMMNQYVQGHSNTLPPVSDGPQQPQLHQSHSYEGVPQMRNPFPGHR</sequence>
<dbReference type="AlphaFoldDB" id="A0A9N9M3U3"/>
<feature type="region of interest" description="Disordered" evidence="1">
    <location>
        <begin position="35"/>
        <end position="80"/>
    </location>
</feature>
<feature type="region of interest" description="Disordered" evidence="1">
    <location>
        <begin position="253"/>
        <end position="290"/>
    </location>
</feature>
<feature type="compositionally biased region" description="Polar residues" evidence="1">
    <location>
        <begin position="273"/>
        <end position="282"/>
    </location>
</feature>
<comment type="caution">
    <text evidence="2">The sequence shown here is derived from an EMBL/GenBank/DDBJ whole genome shotgun (WGS) entry which is preliminary data.</text>
</comment>
<gene>
    <name evidence="2" type="ORF">HYALB_00006265</name>
</gene>
<dbReference type="Proteomes" id="UP000701801">
    <property type="component" value="Unassembled WGS sequence"/>
</dbReference>
<feature type="region of interest" description="Disordered" evidence="1">
    <location>
        <begin position="202"/>
        <end position="241"/>
    </location>
</feature>
<dbReference type="EMBL" id="CAJVRM010000734">
    <property type="protein sequence ID" value="CAG8983696.1"/>
    <property type="molecule type" value="Genomic_DNA"/>
</dbReference>
<keyword evidence="3" id="KW-1185">Reference proteome</keyword>
<evidence type="ECO:0000256" key="1">
    <source>
        <dbReference type="SAM" id="MobiDB-lite"/>
    </source>
</evidence>
<feature type="region of interest" description="Disordered" evidence="1">
    <location>
        <begin position="160"/>
        <end position="180"/>
    </location>
</feature>
<feature type="region of interest" description="Disordered" evidence="1">
    <location>
        <begin position="742"/>
        <end position="780"/>
    </location>
</feature>
<evidence type="ECO:0000313" key="2">
    <source>
        <dbReference type="EMBL" id="CAG8983696.1"/>
    </source>
</evidence>
<proteinExistence type="predicted"/>